<evidence type="ECO:0000313" key="2">
    <source>
        <dbReference type="EMBL" id="MDO7882261.1"/>
    </source>
</evidence>
<evidence type="ECO:0000256" key="1">
    <source>
        <dbReference type="SAM" id="Phobius"/>
    </source>
</evidence>
<comment type="caution">
    <text evidence="2">The sequence shown here is derived from an EMBL/GenBank/DDBJ whole genome shotgun (WGS) entry which is preliminary data.</text>
</comment>
<sequence length="145" mass="15549">MIDGTQPTSTARTAVRMLLGASLVFAGIAHLTFGRRGFRAQVPASLPFDEDLVVVGSGAAEIGLGSALLAAGRRRVPVGWLAAAFFIAVFPGNISQLIHRRDAFGLDTDAKRWARLPFQPVLVAAALWSTGAWRDRAALARQVRR</sequence>
<feature type="transmembrane region" description="Helical" evidence="1">
    <location>
        <begin position="14"/>
        <end position="33"/>
    </location>
</feature>
<keyword evidence="1" id="KW-0472">Membrane</keyword>
<keyword evidence="3" id="KW-1185">Reference proteome</keyword>
<evidence type="ECO:0000313" key="3">
    <source>
        <dbReference type="Proteomes" id="UP001241072"/>
    </source>
</evidence>
<name>A0ABT9BMK3_9MICO</name>
<keyword evidence="1" id="KW-1133">Transmembrane helix</keyword>
<feature type="transmembrane region" description="Helical" evidence="1">
    <location>
        <begin position="78"/>
        <end position="98"/>
    </location>
</feature>
<dbReference type="EMBL" id="JAUQUB010000001">
    <property type="protein sequence ID" value="MDO7882261.1"/>
    <property type="molecule type" value="Genomic_DNA"/>
</dbReference>
<feature type="transmembrane region" description="Helical" evidence="1">
    <location>
        <begin position="53"/>
        <end position="71"/>
    </location>
</feature>
<dbReference type="PANTHER" id="PTHR36974:SF1">
    <property type="entry name" value="DOXX FAMILY MEMBRANE PROTEIN"/>
    <property type="match status" value="1"/>
</dbReference>
<feature type="transmembrane region" description="Helical" evidence="1">
    <location>
        <begin position="118"/>
        <end position="135"/>
    </location>
</feature>
<protein>
    <recommendedName>
        <fullName evidence="4">DoxX family membrane protein</fullName>
    </recommendedName>
</protein>
<accession>A0ABT9BMK3</accession>
<dbReference type="PANTHER" id="PTHR36974">
    <property type="entry name" value="MEMBRANE PROTEIN-RELATED"/>
    <property type="match status" value="1"/>
</dbReference>
<proteinExistence type="predicted"/>
<dbReference type="Proteomes" id="UP001241072">
    <property type="component" value="Unassembled WGS sequence"/>
</dbReference>
<keyword evidence="1" id="KW-0812">Transmembrane</keyword>
<evidence type="ECO:0008006" key="4">
    <source>
        <dbReference type="Google" id="ProtNLM"/>
    </source>
</evidence>
<dbReference type="RefSeq" id="WP_305002640.1">
    <property type="nucleotide sequence ID" value="NZ_JAUQUB010000001.1"/>
</dbReference>
<gene>
    <name evidence="2" type="ORF">Q5716_08495</name>
</gene>
<organism evidence="2 3">
    <name type="scientific">Antiquaquibacter soli</name>
    <dbReference type="NCBI Taxonomy" id="3064523"/>
    <lineage>
        <taxon>Bacteria</taxon>
        <taxon>Bacillati</taxon>
        <taxon>Actinomycetota</taxon>
        <taxon>Actinomycetes</taxon>
        <taxon>Micrococcales</taxon>
        <taxon>Microbacteriaceae</taxon>
        <taxon>Antiquaquibacter</taxon>
    </lineage>
</organism>
<reference evidence="2 3" key="1">
    <citation type="submission" date="2023-07" db="EMBL/GenBank/DDBJ databases">
        <title>Protaetiibacter sp. nov WY-16 isolated from soil.</title>
        <authorList>
            <person name="Liu B."/>
            <person name="Wan Y."/>
        </authorList>
    </citation>
    <scope>NUCLEOTIDE SEQUENCE [LARGE SCALE GENOMIC DNA]</scope>
    <source>
        <strain evidence="2 3">WY-16</strain>
    </source>
</reference>